<dbReference type="EMBL" id="JANPWB010000015">
    <property type="protein sequence ID" value="KAJ1093834.1"/>
    <property type="molecule type" value="Genomic_DNA"/>
</dbReference>
<evidence type="ECO:0000256" key="1">
    <source>
        <dbReference type="SAM" id="MobiDB-lite"/>
    </source>
</evidence>
<evidence type="ECO:0000313" key="3">
    <source>
        <dbReference type="Proteomes" id="UP001066276"/>
    </source>
</evidence>
<evidence type="ECO:0000313" key="2">
    <source>
        <dbReference type="EMBL" id="KAJ1093834.1"/>
    </source>
</evidence>
<name>A0AAV7LS62_PLEWA</name>
<feature type="region of interest" description="Disordered" evidence="1">
    <location>
        <begin position="18"/>
        <end position="42"/>
    </location>
</feature>
<dbReference type="AlphaFoldDB" id="A0AAV7LS62"/>
<protein>
    <submittedName>
        <fullName evidence="2">Uncharacterized protein</fullName>
    </submittedName>
</protein>
<feature type="compositionally biased region" description="Low complexity" evidence="1">
    <location>
        <begin position="18"/>
        <end position="39"/>
    </location>
</feature>
<sequence>MKGRPRVSSAGRFWLWPLLPRPSAARPRPRPSRGGLTTPARGTRIYSAGAASLVCADQAAAPGATRGPGLSRQGRPQARLGADRPILAPCASRIKDGGQSASGGLPQPSGYPPSLWHPRMERFLVQVLAAPPELGDQACAISR</sequence>
<dbReference type="Proteomes" id="UP001066276">
    <property type="component" value="Chromosome 11"/>
</dbReference>
<accession>A0AAV7LS62</accession>
<organism evidence="2 3">
    <name type="scientific">Pleurodeles waltl</name>
    <name type="common">Iberian ribbed newt</name>
    <dbReference type="NCBI Taxonomy" id="8319"/>
    <lineage>
        <taxon>Eukaryota</taxon>
        <taxon>Metazoa</taxon>
        <taxon>Chordata</taxon>
        <taxon>Craniata</taxon>
        <taxon>Vertebrata</taxon>
        <taxon>Euteleostomi</taxon>
        <taxon>Amphibia</taxon>
        <taxon>Batrachia</taxon>
        <taxon>Caudata</taxon>
        <taxon>Salamandroidea</taxon>
        <taxon>Salamandridae</taxon>
        <taxon>Pleurodelinae</taxon>
        <taxon>Pleurodeles</taxon>
    </lineage>
</organism>
<proteinExistence type="predicted"/>
<comment type="caution">
    <text evidence="2">The sequence shown here is derived from an EMBL/GenBank/DDBJ whole genome shotgun (WGS) entry which is preliminary data.</text>
</comment>
<gene>
    <name evidence="2" type="ORF">NDU88_006925</name>
</gene>
<feature type="region of interest" description="Disordered" evidence="1">
    <location>
        <begin position="61"/>
        <end position="116"/>
    </location>
</feature>
<keyword evidence="3" id="KW-1185">Reference proteome</keyword>
<reference evidence="2" key="1">
    <citation type="journal article" date="2022" name="bioRxiv">
        <title>Sequencing and chromosome-scale assembly of the giantPleurodeles waltlgenome.</title>
        <authorList>
            <person name="Brown T."/>
            <person name="Elewa A."/>
            <person name="Iarovenko S."/>
            <person name="Subramanian E."/>
            <person name="Araus A.J."/>
            <person name="Petzold A."/>
            <person name="Susuki M."/>
            <person name="Suzuki K.-i.T."/>
            <person name="Hayashi T."/>
            <person name="Toyoda A."/>
            <person name="Oliveira C."/>
            <person name="Osipova E."/>
            <person name="Leigh N.D."/>
            <person name="Simon A."/>
            <person name="Yun M.H."/>
        </authorList>
    </citation>
    <scope>NUCLEOTIDE SEQUENCE</scope>
    <source>
        <strain evidence="2">20211129_DDA</strain>
        <tissue evidence="2">Liver</tissue>
    </source>
</reference>